<keyword evidence="3" id="KW-1185">Reference proteome</keyword>
<sequence length="67" mass="7645">MALGSNKLEAAGKKNRRNQRLLPPVRGQIKRRILACLMKNIKLGSQNSLKFLLGKLRDDKIVQMMNK</sequence>
<protein>
    <submittedName>
        <fullName evidence="2">Uncharacterized protein</fullName>
    </submittedName>
</protein>
<dbReference type="EMBL" id="JAQIZT010000007">
    <property type="protein sequence ID" value="KAJ6991082.1"/>
    <property type="molecule type" value="Genomic_DNA"/>
</dbReference>
<comment type="caution">
    <text evidence="2">The sequence shown here is derived from an EMBL/GenBank/DDBJ whole genome shotgun (WGS) entry which is preliminary data.</text>
</comment>
<proteinExistence type="predicted"/>
<evidence type="ECO:0000256" key="1">
    <source>
        <dbReference type="SAM" id="MobiDB-lite"/>
    </source>
</evidence>
<dbReference type="Proteomes" id="UP001164929">
    <property type="component" value="Chromosome 7"/>
</dbReference>
<evidence type="ECO:0000313" key="3">
    <source>
        <dbReference type="Proteomes" id="UP001164929"/>
    </source>
</evidence>
<evidence type="ECO:0000313" key="2">
    <source>
        <dbReference type="EMBL" id="KAJ6991082.1"/>
    </source>
</evidence>
<name>A0AAD6VX53_9ROSI</name>
<gene>
    <name evidence="2" type="ORF">NC653_019330</name>
</gene>
<feature type="region of interest" description="Disordered" evidence="1">
    <location>
        <begin position="1"/>
        <end position="24"/>
    </location>
</feature>
<reference evidence="2" key="1">
    <citation type="journal article" date="2023" name="Mol. Ecol. Resour.">
        <title>Chromosome-level genome assembly of a triploid poplar Populus alba 'Berolinensis'.</title>
        <authorList>
            <person name="Chen S."/>
            <person name="Yu Y."/>
            <person name="Wang X."/>
            <person name="Wang S."/>
            <person name="Zhang T."/>
            <person name="Zhou Y."/>
            <person name="He R."/>
            <person name="Meng N."/>
            <person name="Wang Y."/>
            <person name="Liu W."/>
            <person name="Liu Z."/>
            <person name="Liu J."/>
            <person name="Guo Q."/>
            <person name="Huang H."/>
            <person name="Sederoff R.R."/>
            <person name="Wang G."/>
            <person name="Qu G."/>
            <person name="Chen S."/>
        </authorList>
    </citation>
    <scope>NUCLEOTIDE SEQUENCE</scope>
    <source>
        <strain evidence="2">SC-2020</strain>
    </source>
</reference>
<accession>A0AAD6VX53</accession>
<organism evidence="2 3">
    <name type="scientific">Populus alba x Populus x berolinensis</name>
    <dbReference type="NCBI Taxonomy" id="444605"/>
    <lineage>
        <taxon>Eukaryota</taxon>
        <taxon>Viridiplantae</taxon>
        <taxon>Streptophyta</taxon>
        <taxon>Embryophyta</taxon>
        <taxon>Tracheophyta</taxon>
        <taxon>Spermatophyta</taxon>
        <taxon>Magnoliopsida</taxon>
        <taxon>eudicotyledons</taxon>
        <taxon>Gunneridae</taxon>
        <taxon>Pentapetalae</taxon>
        <taxon>rosids</taxon>
        <taxon>fabids</taxon>
        <taxon>Malpighiales</taxon>
        <taxon>Salicaceae</taxon>
        <taxon>Saliceae</taxon>
        <taxon>Populus</taxon>
    </lineage>
</organism>
<dbReference type="AlphaFoldDB" id="A0AAD6VX53"/>